<accession>A0AAX4PH51</accession>
<evidence type="ECO:0000256" key="2">
    <source>
        <dbReference type="ARBA" id="ARBA00004120"/>
    </source>
</evidence>
<dbReference type="GO" id="GO:0000922">
    <property type="term" value="C:spindle pole"/>
    <property type="evidence" value="ECO:0007669"/>
    <property type="project" value="TreeGrafter"/>
</dbReference>
<keyword evidence="8" id="KW-0969">Cilium</keyword>
<dbReference type="Pfam" id="PF14933">
    <property type="entry name" value="CEP19"/>
    <property type="match status" value="1"/>
</dbReference>
<dbReference type="Proteomes" id="UP001472866">
    <property type="component" value="Chromosome 12"/>
</dbReference>
<evidence type="ECO:0000256" key="9">
    <source>
        <dbReference type="ARBA" id="ARBA00023212"/>
    </source>
</evidence>
<keyword evidence="9" id="KW-0206">Cytoskeleton</keyword>
<comment type="similarity">
    <text evidence="4">Belongs to the CEP19 family.</text>
</comment>
<comment type="subcellular location">
    <subcellularLocation>
        <location evidence="2">Cytoplasm</location>
        <location evidence="2">Cytoskeleton</location>
        <location evidence="2">Cilium basal body</location>
    </subcellularLocation>
    <subcellularLocation>
        <location evidence="1">Cytoplasm</location>
        <location evidence="1">Cytoskeleton</location>
        <location evidence="1">Microtubule organizing center</location>
        <location evidence="1">Centrosome</location>
        <location evidence="1">Centriole</location>
    </subcellularLocation>
    <subcellularLocation>
        <location evidence="3">Cytoplasm</location>
        <location evidence="3">Cytoskeleton</location>
        <location evidence="3">Spindle</location>
    </subcellularLocation>
</comment>
<name>A0AAX4PH51_9CHLO</name>
<evidence type="ECO:0000256" key="10">
    <source>
        <dbReference type="ARBA" id="ARBA00023273"/>
    </source>
</evidence>
<evidence type="ECO:0000256" key="6">
    <source>
        <dbReference type="ARBA" id="ARBA00022490"/>
    </source>
</evidence>
<dbReference type="GO" id="GO:0097712">
    <property type="term" value="P:vesicle targeting, trans-Golgi to periciliary membrane compartment"/>
    <property type="evidence" value="ECO:0007669"/>
    <property type="project" value="TreeGrafter"/>
</dbReference>
<evidence type="ECO:0000313" key="12">
    <source>
        <dbReference type="EMBL" id="WZN65609.1"/>
    </source>
</evidence>
<evidence type="ECO:0000256" key="11">
    <source>
        <dbReference type="SAM" id="MobiDB-lite"/>
    </source>
</evidence>
<reference evidence="12 13" key="1">
    <citation type="submission" date="2024-03" db="EMBL/GenBank/DDBJ databases">
        <title>Complete genome sequence of the green alga Chloropicon roscoffensis RCC1871.</title>
        <authorList>
            <person name="Lemieux C."/>
            <person name="Pombert J.-F."/>
            <person name="Otis C."/>
            <person name="Turmel M."/>
        </authorList>
    </citation>
    <scope>NUCLEOTIDE SEQUENCE [LARGE SCALE GENOMIC DNA]</scope>
    <source>
        <strain evidence="12 13">RCC1871</strain>
    </source>
</reference>
<proteinExistence type="inferred from homology"/>
<dbReference type="PANTHER" id="PTHR31539">
    <property type="entry name" value="CENTROSOMAL PROTEIN OF 19K CEP19"/>
    <property type="match status" value="1"/>
</dbReference>
<dbReference type="EMBL" id="CP151512">
    <property type="protein sequence ID" value="WZN65609.1"/>
    <property type="molecule type" value="Genomic_DNA"/>
</dbReference>
<organism evidence="12 13">
    <name type="scientific">Chloropicon roscoffensis</name>
    <dbReference type="NCBI Taxonomy" id="1461544"/>
    <lineage>
        <taxon>Eukaryota</taxon>
        <taxon>Viridiplantae</taxon>
        <taxon>Chlorophyta</taxon>
        <taxon>Chloropicophyceae</taxon>
        <taxon>Chloropicales</taxon>
        <taxon>Chloropicaceae</taxon>
        <taxon>Chloropicon</taxon>
    </lineage>
</organism>
<keyword evidence="6" id="KW-0963">Cytoplasm</keyword>
<evidence type="ECO:0000256" key="7">
    <source>
        <dbReference type="ARBA" id="ARBA00022794"/>
    </source>
</evidence>
<sequence length="175" mass="19701">MYRPSSGDGAFGTKVGGARTSFKPKRYATTCEPPTFVLEYGDDDLGLLRTRKFRLKKIKSDDSLERTVDEIVRKLPSRIDKVLVSKAQILRILQRLKLKLGGSVELPQLDGDLNKLSTEDLDAVKDRMNDTFLANAKRPGDEGYQYDVQMEFDAPTEDNDWDSTDGDVDEDIPLP</sequence>
<feature type="region of interest" description="Disordered" evidence="11">
    <location>
        <begin position="150"/>
        <end position="175"/>
    </location>
</feature>
<keyword evidence="13" id="KW-1185">Reference proteome</keyword>
<dbReference type="PANTHER" id="PTHR31539:SF1">
    <property type="entry name" value="CENTROSOMAL PROTEIN OF 19 KDA"/>
    <property type="match status" value="1"/>
</dbReference>
<dbReference type="GO" id="GO:0005814">
    <property type="term" value="C:centriole"/>
    <property type="evidence" value="ECO:0007669"/>
    <property type="project" value="UniProtKB-SubCell"/>
</dbReference>
<evidence type="ECO:0000313" key="13">
    <source>
        <dbReference type="Proteomes" id="UP001472866"/>
    </source>
</evidence>
<keyword evidence="7" id="KW-0970">Cilium biogenesis/degradation</keyword>
<feature type="compositionally biased region" description="Acidic residues" evidence="11">
    <location>
        <begin position="154"/>
        <end position="175"/>
    </location>
</feature>
<evidence type="ECO:0000256" key="4">
    <source>
        <dbReference type="ARBA" id="ARBA00009371"/>
    </source>
</evidence>
<evidence type="ECO:0000256" key="1">
    <source>
        <dbReference type="ARBA" id="ARBA00004114"/>
    </source>
</evidence>
<evidence type="ECO:0000256" key="8">
    <source>
        <dbReference type="ARBA" id="ARBA00023069"/>
    </source>
</evidence>
<keyword evidence="10" id="KW-0966">Cell projection</keyword>
<dbReference type="GO" id="GO:0036064">
    <property type="term" value="C:ciliary basal body"/>
    <property type="evidence" value="ECO:0007669"/>
    <property type="project" value="TreeGrafter"/>
</dbReference>
<protein>
    <recommendedName>
        <fullName evidence="5">Centrosomal protein of 19 kDa</fullName>
    </recommendedName>
</protein>
<dbReference type="InterPro" id="IPR029412">
    <property type="entry name" value="CEP19"/>
</dbReference>
<evidence type="ECO:0000256" key="3">
    <source>
        <dbReference type="ARBA" id="ARBA00004186"/>
    </source>
</evidence>
<dbReference type="GO" id="GO:0034454">
    <property type="term" value="P:microtubule anchoring at centrosome"/>
    <property type="evidence" value="ECO:0007669"/>
    <property type="project" value="TreeGrafter"/>
</dbReference>
<gene>
    <name evidence="12" type="ORF">HKI87_12g71690</name>
</gene>
<evidence type="ECO:0000256" key="5">
    <source>
        <dbReference type="ARBA" id="ARBA00022015"/>
    </source>
</evidence>
<dbReference type="AlphaFoldDB" id="A0AAX4PH51"/>